<organism evidence="7 8">
    <name type="scientific">Aureicoccus marinus</name>
    <dbReference type="NCBI Taxonomy" id="754435"/>
    <lineage>
        <taxon>Bacteria</taxon>
        <taxon>Pseudomonadati</taxon>
        <taxon>Bacteroidota</taxon>
        <taxon>Flavobacteriia</taxon>
        <taxon>Flavobacteriales</taxon>
        <taxon>Flavobacteriaceae</taxon>
        <taxon>Aureicoccus</taxon>
    </lineage>
</organism>
<keyword evidence="4 6" id="KW-1133">Transmembrane helix</keyword>
<accession>A0A2S7T674</accession>
<evidence type="ECO:0000256" key="5">
    <source>
        <dbReference type="ARBA" id="ARBA00023136"/>
    </source>
</evidence>
<dbReference type="OrthoDB" id="88014at2"/>
<feature type="transmembrane region" description="Helical" evidence="6">
    <location>
        <begin position="363"/>
        <end position="383"/>
    </location>
</feature>
<evidence type="ECO:0000256" key="3">
    <source>
        <dbReference type="ARBA" id="ARBA00022692"/>
    </source>
</evidence>
<feature type="transmembrane region" description="Helical" evidence="6">
    <location>
        <begin position="450"/>
        <end position="470"/>
    </location>
</feature>
<dbReference type="PANTHER" id="PTHR30250:SF11">
    <property type="entry name" value="O-ANTIGEN TRANSPORTER-RELATED"/>
    <property type="match status" value="1"/>
</dbReference>
<protein>
    <submittedName>
        <fullName evidence="7">Sugar isomerase</fullName>
    </submittedName>
</protein>
<reference evidence="8" key="1">
    <citation type="submission" date="2016-11" db="EMBL/GenBank/DDBJ databases">
        <title>Trade-off between light-utilization and light-protection in marine flavobacteria.</title>
        <authorList>
            <person name="Kumagai Y."/>
            <person name="Yoshizawa S."/>
            <person name="Kogure K."/>
        </authorList>
    </citation>
    <scope>NUCLEOTIDE SEQUENCE [LARGE SCALE GENOMIC DNA]</scope>
    <source>
        <strain evidence="8">SG-18</strain>
    </source>
</reference>
<dbReference type="PANTHER" id="PTHR30250">
    <property type="entry name" value="PST FAMILY PREDICTED COLANIC ACID TRANSPORTER"/>
    <property type="match status" value="1"/>
</dbReference>
<keyword evidence="5 6" id="KW-0472">Membrane</keyword>
<evidence type="ECO:0000256" key="2">
    <source>
        <dbReference type="ARBA" id="ARBA00022475"/>
    </source>
</evidence>
<dbReference type="AlphaFoldDB" id="A0A2S7T674"/>
<evidence type="ECO:0000313" key="8">
    <source>
        <dbReference type="Proteomes" id="UP000239366"/>
    </source>
</evidence>
<name>A0A2S7T674_9FLAO</name>
<feature type="transmembrane region" description="Helical" evidence="6">
    <location>
        <begin position="423"/>
        <end position="444"/>
    </location>
</feature>
<feature type="transmembrane region" description="Helical" evidence="6">
    <location>
        <begin position="330"/>
        <end position="351"/>
    </location>
</feature>
<evidence type="ECO:0000256" key="4">
    <source>
        <dbReference type="ARBA" id="ARBA00022989"/>
    </source>
</evidence>
<keyword evidence="7" id="KW-0413">Isomerase</keyword>
<dbReference type="InterPro" id="IPR002797">
    <property type="entry name" value="Polysacc_synth"/>
</dbReference>
<evidence type="ECO:0000256" key="6">
    <source>
        <dbReference type="SAM" id="Phobius"/>
    </source>
</evidence>
<dbReference type="GO" id="GO:0005886">
    <property type="term" value="C:plasma membrane"/>
    <property type="evidence" value="ECO:0007669"/>
    <property type="project" value="UniProtKB-SubCell"/>
</dbReference>
<feature type="transmembrane region" description="Helical" evidence="6">
    <location>
        <begin position="178"/>
        <end position="197"/>
    </location>
</feature>
<dbReference type="InterPro" id="IPR050833">
    <property type="entry name" value="Poly_Biosynth_Transport"/>
</dbReference>
<comment type="caution">
    <text evidence="7">The sequence shown here is derived from an EMBL/GenBank/DDBJ whole genome shotgun (WGS) entry which is preliminary data.</text>
</comment>
<feature type="transmembrane region" description="Helical" evidence="6">
    <location>
        <begin position="39"/>
        <end position="59"/>
    </location>
</feature>
<feature type="transmembrane region" description="Helical" evidence="6">
    <location>
        <begin position="12"/>
        <end position="33"/>
    </location>
</feature>
<evidence type="ECO:0000313" key="7">
    <source>
        <dbReference type="EMBL" id="PQJ15088.1"/>
    </source>
</evidence>
<feature type="transmembrane region" description="Helical" evidence="6">
    <location>
        <begin position="389"/>
        <end position="411"/>
    </location>
</feature>
<feature type="transmembrane region" description="Helical" evidence="6">
    <location>
        <begin position="251"/>
        <end position="271"/>
    </location>
</feature>
<feature type="transmembrane region" description="Helical" evidence="6">
    <location>
        <begin position="152"/>
        <end position="172"/>
    </location>
</feature>
<dbReference type="Proteomes" id="UP000239366">
    <property type="component" value="Unassembled WGS sequence"/>
</dbReference>
<keyword evidence="8" id="KW-1185">Reference proteome</keyword>
<proteinExistence type="predicted"/>
<sequence length="485" mass="54544">MGIVFKQSALNTAITFLGFGIGGVNTLFLYTYILGDSNYGLTMVILSTAALLMPLMALGMHNTLMRFYEGYKNQQEQDDFLAYTLFLPLLPVGLIALGVLLFPDQLEGFLSRRNPEVGGYLWYIFLIGIAMAYFEIFYAYAKVQLKSVWGNALKEVFSRFGVFLLLLAYYLEYIDLDTFFGGLAGVYFLRMLLMKLYAYRIRMPKLRFKAPKNRRAIWTYTLLIVLGGSAAVILLEIDKFMLNQYIDLAKVAYYGVGIYIATVIVVPVRAMNQITFPLTAKALHEDDKAELKVLYQKSSINLLAASGLLFLLIISSLDDLYALLPEDYSQGWYVVLIIGLMKVMDASLGNINSLLFYSKYYKGMLILGIVLAVLTIMLNILFIPQWGAIGAAWATFTAVLIYNGSKLLFVWQVFGLFPWRKSTLLLCFMILLIGFGFYCLPLGLEGVVAILVRSVLLGGVYLGLLYYFGFSADINQVINSRLKKG</sequence>
<keyword evidence="2" id="KW-1003">Cell membrane</keyword>
<keyword evidence="3 6" id="KW-0812">Transmembrane</keyword>
<feature type="transmembrane region" description="Helical" evidence="6">
    <location>
        <begin position="302"/>
        <end position="324"/>
    </location>
</feature>
<dbReference type="EMBL" id="MQVX01000001">
    <property type="protein sequence ID" value="PQJ15088.1"/>
    <property type="molecule type" value="Genomic_DNA"/>
</dbReference>
<dbReference type="Pfam" id="PF01943">
    <property type="entry name" value="Polysacc_synt"/>
    <property type="match status" value="1"/>
</dbReference>
<feature type="transmembrane region" description="Helical" evidence="6">
    <location>
        <begin position="217"/>
        <end position="235"/>
    </location>
</feature>
<comment type="subcellular location">
    <subcellularLocation>
        <location evidence="1">Cell membrane</location>
        <topology evidence="1">Multi-pass membrane protein</topology>
    </subcellularLocation>
</comment>
<evidence type="ECO:0000256" key="1">
    <source>
        <dbReference type="ARBA" id="ARBA00004651"/>
    </source>
</evidence>
<dbReference type="GO" id="GO:0016853">
    <property type="term" value="F:isomerase activity"/>
    <property type="evidence" value="ECO:0007669"/>
    <property type="project" value="UniProtKB-KW"/>
</dbReference>
<feature type="transmembrane region" description="Helical" evidence="6">
    <location>
        <begin position="80"/>
        <end position="100"/>
    </location>
</feature>
<feature type="transmembrane region" description="Helical" evidence="6">
    <location>
        <begin position="120"/>
        <end position="140"/>
    </location>
</feature>
<gene>
    <name evidence="7" type="ORF">BST99_04510</name>
</gene>
<dbReference type="RefSeq" id="WP_105000740.1">
    <property type="nucleotide sequence ID" value="NZ_MQVX01000001.1"/>
</dbReference>